<comment type="caution">
    <text evidence="1">The sequence shown here is derived from an EMBL/GenBank/DDBJ whole genome shotgun (WGS) entry which is preliminary data.</text>
</comment>
<sequence>MSVPAGAPQIIVRSDVVAIGYLPLGLVWADGFAAIETPRLDMAKSAKALS</sequence>
<organism evidence="1 2">
    <name type="scientific">Collinsella aerofaciens (strain ATCC 25986 / DSM 3979 / JCM 10188 / KCTC 3647 / NCTC 11838 / VPI 1003)</name>
    <dbReference type="NCBI Taxonomy" id="411903"/>
    <lineage>
        <taxon>Bacteria</taxon>
        <taxon>Bacillati</taxon>
        <taxon>Actinomycetota</taxon>
        <taxon>Coriobacteriia</taxon>
        <taxon>Coriobacteriales</taxon>
        <taxon>Coriobacteriaceae</taxon>
        <taxon>Collinsella</taxon>
    </lineage>
</organism>
<protein>
    <submittedName>
        <fullName evidence="1">Uncharacterized protein</fullName>
    </submittedName>
</protein>
<reference evidence="1 2" key="1">
    <citation type="submission" date="2007-01" db="EMBL/GenBank/DDBJ databases">
        <title>Draft genome sequence of Collinsella aerofaciens (ATCC 25986).</title>
        <authorList>
            <person name="Sudarsanam P."/>
            <person name="Ley R."/>
            <person name="Guruge J."/>
            <person name="Turnbaugh P.J."/>
            <person name="Mahowald M."/>
            <person name="Liep D."/>
            <person name="Gordon J."/>
        </authorList>
    </citation>
    <scope>NUCLEOTIDE SEQUENCE [LARGE SCALE GENOMIC DNA]</scope>
    <source>
        <strain evidence="2">ATCC 25986 / DSM 3979 / JCM 10188 / KCTC 3647 / NCTC 11838 / VPI 1003</strain>
    </source>
</reference>
<evidence type="ECO:0000313" key="1">
    <source>
        <dbReference type="EMBL" id="EBA39875.1"/>
    </source>
</evidence>
<gene>
    <name evidence="1" type="ORF">COLAER_01025</name>
</gene>
<proteinExistence type="predicted"/>
<accession>A4E9D1</accession>
<name>A4E9D1_COLAA</name>
<dbReference type="AlphaFoldDB" id="A4E9D1"/>
<dbReference type="Proteomes" id="UP000002979">
    <property type="component" value="Unassembled WGS sequence"/>
</dbReference>
<dbReference type="EMBL" id="AAVN02000003">
    <property type="protein sequence ID" value="EBA39875.1"/>
    <property type="molecule type" value="Genomic_DNA"/>
</dbReference>
<reference evidence="1 2" key="2">
    <citation type="submission" date="2007-04" db="EMBL/GenBank/DDBJ databases">
        <authorList>
            <person name="Fulton L."/>
            <person name="Clifton S."/>
            <person name="Fulton B."/>
            <person name="Xu J."/>
            <person name="Minx P."/>
            <person name="Mardis E.R."/>
            <person name="Wilson R.K."/>
        </authorList>
    </citation>
    <scope>NUCLEOTIDE SEQUENCE [LARGE SCALE GENOMIC DNA]</scope>
    <source>
        <strain evidence="2">ATCC 25986 / DSM 3979 / JCM 10188 / KCTC 3647 / NCTC 11838 / VPI 1003</strain>
    </source>
</reference>
<evidence type="ECO:0000313" key="2">
    <source>
        <dbReference type="Proteomes" id="UP000002979"/>
    </source>
</evidence>